<evidence type="ECO:0008006" key="3">
    <source>
        <dbReference type="Google" id="ProtNLM"/>
    </source>
</evidence>
<reference evidence="1" key="1">
    <citation type="submission" date="2023-07" db="EMBL/GenBank/DDBJ databases">
        <title>A chromosome-level genome assembly of Lolium multiflorum.</title>
        <authorList>
            <person name="Chen Y."/>
            <person name="Copetti D."/>
            <person name="Kolliker R."/>
            <person name="Studer B."/>
        </authorList>
    </citation>
    <scope>NUCLEOTIDE SEQUENCE</scope>
    <source>
        <strain evidence="1">02402/16</strain>
        <tissue evidence="1">Leaf</tissue>
    </source>
</reference>
<evidence type="ECO:0000313" key="1">
    <source>
        <dbReference type="EMBL" id="KAK1642218.1"/>
    </source>
</evidence>
<dbReference type="EMBL" id="JAUUTY010000004">
    <property type="protein sequence ID" value="KAK1642218.1"/>
    <property type="molecule type" value="Genomic_DNA"/>
</dbReference>
<evidence type="ECO:0000313" key="2">
    <source>
        <dbReference type="Proteomes" id="UP001231189"/>
    </source>
</evidence>
<comment type="caution">
    <text evidence="1">The sequence shown here is derived from an EMBL/GenBank/DDBJ whole genome shotgun (WGS) entry which is preliminary data.</text>
</comment>
<proteinExistence type="predicted"/>
<dbReference type="AlphaFoldDB" id="A0AAD8RZM8"/>
<name>A0AAD8RZM8_LOLMU</name>
<accession>A0AAD8RZM8</accession>
<gene>
    <name evidence="1" type="ORF">QYE76_060023</name>
</gene>
<dbReference type="Proteomes" id="UP001231189">
    <property type="component" value="Unassembled WGS sequence"/>
</dbReference>
<sequence length="265" mass="30364">MSKMRFFLGFEIKQLREGTFINQAKYLQDLLKRFKMKEMKGVATQMVTKCHLALDPNGKEVDQKFYATVHFDQDEAKTFLCMTHETLLEAKLASFGAALGYPRSPVADDNGWRSHDSSFALTKEVLAPLYIKGWGIPGKSADLLPTWDIMLRVYRETIGPKGGNLNEIHTYEVDLLANSHAKQGTGERLDVMNDIYNEMWSCVMEKKLPIFAPYIMKLLQDSWISTRQAPLIHSIALNITAHEVKSLRLIRLKRIYNFLCSMLLL</sequence>
<organism evidence="1 2">
    <name type="scientific">Lolium multiflorum</name>
    <name type="common">Italian ryegrass</name>
    <name type="synonym">Lolium perenne subsp. multiflorum</name>
    <dbReference type="NCBI Taxonomy" id="4521"/>
    <lineage>
        <taxon>Eukaryota</taxon>
        <taxon>Viridiplantae</taxon>
        <taxon>Streptophyta</taxon>
        <taxon>Embryophyta</taxon>
        <taxon>Tracheophyta</taxon>
        <taxon>Spermatophyta</taxon>
        <taxon>Magnoliopsida</taxon>
        <taxon>Liliopsida</taxon>
        <taxon>Poales</taxon>
        <taxon>Poaceae</taxon>
        <taxon>BOP clade</taxon>
        <taxon>Pooideae</taxon>
        <taxon>Poodae</taxon>
        <taxon>Poeae</taxon>
        <taxon>Poeae Chloroplast Group 2 (Poeae type)</taxon>
        <taxon>Loliodinae</taxon>
        <taxon>Loliinae</taxon>
        <taxon>Lolium</taxon>
    </lineage>
</organism>
<protein>
    <recommendedName>
        <fullName evidence="3">Reverse transcriptase Ty1/copia-type domain-containing protein</fullName>
    </recommendedName>
</protein>
<keyword evidence="2" id="KW-1185">Reference proteome</keyword>